<organism evidence="2 3">
    <name type="scientific">Streptomyces humicola</name>
    <dbReference type="NCBI Taxonomy" id="2953240"/>
    <lineage>
        <taxon>Bacteria</taxon>
        <taxon>Bacillati</taxon>
        <taxon>Actinomycetota</taxon>
        <taxon>Actinomycetes</taxon>
        <taxon>Kitasatosporales</taxon>
        <taxon>Streptomycetaceae</taxon>
        <taxon>Streptomyces</taxon>
    </lineage>
</organism>
<comment type="caution">
    <text evidence="2">The sequence shown here is derived from an EMBL/GenBank/DDBJ whole genome shotgun (WGS) entry which is preliminary data.</text>
</comment>
<dbReference type="Proteomes" id="UP001057702">
    <property type="component" value="Unassembled WGS sequence"/>
</dbReference>
<evidence type="ECO:0000256" key="1">
    <source>
        <dbReference type="SAM" id="MobiDB-lite"/>
    </source>
</evidence>
<dbReference type="EMBL" id="JANFNG010000003">
    <property type="protein sequence ID" value="MCQ4080160.1"/>
    <property type="molecule type" value="Genomic_DNA"/>
</dbReference>
<feature type="region of interest" description="Disordered" evidence="1">
    <location>
        <begin position="55"/>
        <end position="96"/>
    </location>
</feature>
<dbReference type="RefSeq" id="WP_255919044.1">
    <property type="nucleotide sequence ID" value="NZ_JANFNG010000003.1"/>
</dbReference>
<sequence length="96" mass="10894">MSIQDDLTAIQRRLDDLMRSLGTLENHVGHGLDMRRVRTDAEHLRDSLSLLRETAREERGGRPDAEMVTIPDAPYDPSLWKDAEDEGLGYQGRHAP</sequence>
<name>A0ABT1PR62_9ACTN</name>
<protein>
    <submittedName>
        <fullName evidence="2">Uncharacterized protein</fullName>
    </submittedName>
</protein>
<accession>A0ABT1PR62</accession>
<feature type="compositionally biased region" description="Basic and acidic residues" evidence="1">
    <location>
        <begin position="55"/>
        <end position="65"/>
    </location>
</feature>
<gene>
    <name evidence="2" type="ORF">NGB36_06020</name>
</gene>
<proteinExistence type="predicted"/>
<evidence type="ECO:0000313" key="3">
    <source>
        <dbReference type="Proteomes" id="UP001057702"/>
    </source>
</evidence>
<evidence type="ECO:0000313" key="2">
    <source>
        <dbReference type="EMBL" id="MCQ4080160.1"/>
    </source>
</evidence>
<keyword evidence="3" id="KW-1185">Reference proteome</keyword>
<reference evidence="2" key="1">
    <citation type="submission" date="2022-06" db="EMBL/GenBank/DDBJ databases">
        <title>Draft genome sequence of Streptomyces sp. RB6PN25 isolated from peat swamp forest in Thailand.</title>
        <authorList>
            <person name="Duangmal K."/>
            <person name="Klaysubun C."/>
        </authorList>
    </citation>
    <scope>NUCLEOTIDE SEQUENCE</scope>
    <source>
        <strain evidence="2">RB6PN25</strain>
    </source>
</reference>